<dbReference type="EMBL" id="MLJW01004560">
    <property type="protein sequence ID" value="OIQ69739.1"/>
    <property type="molecule type" value="Genomic_DNA"/>
</dbReference>
<organism evidence="1">
    <name type="scientific">mine drainage metagenome</name>
    <dbReference type="NCBI Taxonomy" id="410659"/>
    <lineage>
        <taxon>unclassified sequences</taxon>
        <taxon>metagenomes</taxon>
        <taxon>ecological metagenomes</taxon>
    </lineage>
</organism>
<accession>A0A1J5PWP9</accession>
<reference evidence="1" key="1">
    <citation type="submission" date="2016-10" db="EMBL/GenBank/DDBJ databases">
        <title>Sequence of Gallionella enrichment culture.</title>
        <authorList>
            <person name="Poehlein A."/>
            <person name="Muehling M."/>
            <person name="Daniel R."/>
        </authorList>
    </citation>
    <scope>NUCLEOTIDE SEQUENCE</scope>
</reference>
<proteinExistence type="predicted"/>
<sequence>MHVLQPLDGLWQTGPLVFAELAGAQVPLVDATHRSHHAQHQLRCAHFHAEHSNGQLFVHCHVLRDIQRECGLAHRRTPGDDDQIARLQASGHAVEVGETRRYTRGIGAASLGQFADPGQQFAQQTLHRLETGRRFRSLL</sequence>
<dbReference type="AlphaFoldDB" id="A0A1J5PWP9"/>
<comment type="caution">
    <text evidence="1">The sequence shown here is derived from an EMBL/GenBank/DDBJ whole genome shotgun (WGS) entry which is preliminary data.</text>
</comment>
<name>A0A1J5PWP9_9ZZZZ</name>
<protein>
    <submittedName>
        <fullName evidence="1">Uncharacterized protein</fullName>
    </submittedName>
</protein>
<evidence type="ECO:0000313" key="1">
    <source>
        <dbReference type="EMBL" id="OIQ69739.1"/>
    </source>
</evidence>
<gene>
    <name evidence="1" type="ORF">GALL_486560</name>
</gene>